<evidence type="ECO:0000313" key="2">
    <source>
        <dbReference type="Proteomes" id="UP000681794"/>
    </source>
</evidence>
<keyword evidence="2" id="KW-1185">Reference proteome</keyword>
<proteinExistence type="predicted"/>
<gene>
    <name evidence="1" type="ORF">KM842_00485</name>
</gene>
<organism evidence="1 2">
    <name type="scientific">Curtobacterium aetherium</name>
    <dbReference type="NCBI Taxonomy" id="2841594"/>
    <lineage>
        <taxon>Bacteria</taxon>
        <taxon>Bacillati</taxon>
        <taxon>Actinomycetota</taxon>
        <taxon>Actinomycetes</taxon>
        <taxon>Micrococcales</taxon>
        <taxon>Microbacteriaceae</taxon>
        <taxon>Curtobacterium</taxon>
    </lineage>
</organism>
<sequence length="181" mass="19773">MAGVRGDGGSRVVGAGGDGAGPAVSTQVAAAVWGPTGTGHRRYERRTVVGRGEADWLRASRAVLRWGMKTRSGFTVSDGAPVRAGQQLDVRFRIGPVVVREPVEVVEVVRTEDRVGFAYRTRPGHPVDGEEAFVVTRDGDEVSLTLRSLTRPSTTRRWALVFPVLLVAQVVVRRRYRRALR</sequence>
<reference evidence="1" key="1">
    <citation type="submission" date="2021-06" db="EMBL/GenBank/DDBJ databases">
        <authorList>
            <person name="Ellington A.J."/>
            <person name="Bryan N.C."/>
            <person name="Christner B.C."/>
            <person name="Reisch C.R."/>
        </authorList>
    </citation>
    <scope>NUCLEOTIDE SEQUENCE</scope>
    <source>
        <strain evidence="1">L6-1</strain>
    </source>
</reference>
<protein>
    <submittedName>
        <fullName evidence="1">DUF1990 domain-containing protein</fullName>
    </submittedName>
</protein>
<name>A0ACD1E8D0_9MICO</name>
<evidence type="ECO:0000313" key="1">
    <source>
        <dbReference type="EMBL" id="QWS35002.1"/>
    </source>
</evidence>
<dbReference type="Proteomes" id="UP000681794">
    <property type="component" value="Chromosome"/>
</dbReference>
<accession>A0ACD1E8D0</accession>
<dbReference type="EMBL" id="CP076544">
    <property type="protein sequence ID" value="QWS35002.1"/>
    <property type="molecule type" value="Genomic_DNA"/>
</dbReference>